<dbReference type="RefSeq" id="WP_281463031.1">
    <property type="nucleotide sequence ID" value="NZ_JASBAN010000001.1"/>
</dbReference>
<dbReference type="Pfam" id="PF23296">
    <property type="entry name" value="DUF7079"/>
    <property type="match status" value="1"/>
</dbReference>
<protein>
    <recommendedName>
        <fullName evidence="1">DUF7079 domain-containing protein</fullName>
    </recommendedName>
</protein>
<accession>A0ABT6Q939</accession>
<dbReference type="InterPro" id="IPR055507">
    <property type="entry name" value="DUF7079"/>
</dbReference>
<sequence length="129" mass="15564">MNEQYSDIDLCEALSEIFVDNEVEYYGIAYVAKNFPIEHVEMVYFEWVAPICYSNLQTPVPPIWTGFDREWLWKSIQEYRAKNSQLGRFRLFFHKIFLKNLRNEYITRSGWNELKQHLELVKKESDNSI</sequence>
<dbReference type="Proteomes" id="UP001431775">
    <property type="component" value="Unassembled WGS sequence"/>
</dbReference>
<feature type="domain" description="DUF7079" evidence="1">
    <location>
        <begin position="8"/>
        <end position="116"/>
    </location>
</feature>
<evidence type="ECO:0000313" key="3">
    <source>
        <dbReference type="Proteomes" id="UP001431775"/>
    </source>
</evidence>
<comment type="caution">
    <text evidence="2">The sequence shown here is derived from an EMBL/GenBank/DDBJ whole genome shotgun (WGS) entry which is preliminary data.</text>
</comment>
<evidence type="ECO:0000259" key="1">
    <source>
        <dbReference type="Pfam" id="PF23296"/>
    </source>
</evidence>
<gene>
    <name evidence="2" type="ORF">QJV33_09090</name>
</gene>
<keyword evidence="3" id="KW-1185">Reference proteome</keyword>
<reference evidence="2" key="1">
    <citation type="submission" date="2023-05" db="EMBL/GenBank/DDBJ databases">
        <title>Whole genome sequence of Commensalibacter sp.</title>
        <authorList>
            <person name="Charoenyingcharoen P."/>
            <person name="Yukphan P."/>
        </authorList>
    </citation>
    <scope>NUCLEOTIDE SEQUENCE</scope>
    <source>
        <strain evidence="2">TBRC 10068</strain>
    </source>
</reference>
<dbReference type="EMBL" id="JASBAN010000001">
    <property type="protein sequence ID" value="MDI2113425.1"/>
    <property type="molecule type" value="Genomic_DNA"/>
</dbReference>
<evidence type="ECO:0000313" key="2">
    <source>
        <dbReference type="EMBL" id="MDI2113425.1"/>
    </source>
</evidence>
<organism evidence="2 3">
    <name type="scientific">Commensalibacter nepenthis</name>
    <dbReference type="NCBI Taxonomy" id="3043872"/>
    <lineage>
        <taxon>Bacteria</taxon>
        <taxon>Pseudomonadati</taxon>
        <taxon>Pseudomonadota</taxon>
        <taxon>Alphaproteobacteria</taxon>
        <taxon>Acetobacterales</taxon>
        <taxon>Acetobacteraceae</taxon>
    </lineage>
</organism>
<proteinExistence type="predicted"/>
<name>A0ABT6Q939_9PROT</name>